<dbReference type="AlphaFoldDB" id="A0A3A8I1P3"/>
<dbReference type="InterPro" id="IPR058184">
    <property type="entry name" value="AgmC-like_N"/>
</dbReference>
<accession>A0A3A8I1P3</accession>
<protein>
    <recommendedName>
        <fullName evidence="5">Hemagglutinin</fullName>
    </recommendedName>
</protein>
<feature type="chain" id="PRO_5017264346" description="Hemagglutinin" evidence="2">
    <location>
        <begin position="20"/>
        <end position="792"/>
    </location>
</feature>
<feature type="region of interest" description="Disordered" evidence="1">
    <location>
        <begin position="418"/>
        <end position="447"/>
    </location>
</feature>
<evidence type="ECO:0000313" key="4">
    <source>
        <dbReference type="Proteomes" id="UP000268094"/>
    </source>
</evidence>
<feature type="compositionally biased region" description="Gly residues" evidence="1">
    <location>
        <begin position="418"/>
        <end position="446"/>
    </location>
</feature>
<name>A0A3A8I1P3_9BACT</name>
<evidence type="ECO:0000313" key="3">
    <source>
        <dbReference type="EMBL" id="RKG77065.1"/>
    </source>
</evidence>
<reference evidence="4" key="1">
    <citation type="submission" date="2018-09" db="EMBL/GenBank/DDBJ databases">
        <authorList>
            <person name="Livingstone P.G."/>
            <person name="Whitworth D.E."/>
        </authorList>
    </citation>
    <scope>NUCLEOTIDE SEQUENCE [LARGE SCALE GENOMIC DNA]</scope>
    <source>
        <strain evidence="4">CA054A</strain>
    </source>
</reference>
<dbReference type="OrthoDB" id="5496215at2"/>
<feature type="signal peptide" evidence="2">
    <location>
        <begin position="1"/>
        <end position="19"/>
    </location>
</feature>
<evidence type="ECO:0000256" key="2">
    <source>
        <dbReference type="SAM" id="SignalP"/>
    </source>
</evidence>
<evidence type="ECO:0000256" key="1">
    <source>
        <dbReference type="SAM" id="MobiDB-lite"/>
    </source>
</evidence>
<organism evidence="3 4">
    <name type="scientific">Corallococcus terminator</name>
    <dbReference type="NCBI Taxonomy" id="2316733"/>
    <lineage>
        <taxon>Bacteria</taxon>
        <taxon>Pseudomonadati</taxon>
        <taxon>Myxococcota</taxon>
        <taxon>Myxococcia</taxon>
        <taxon>Myxococcales</taxon>
        <taxon>Cystobacterineae</taxon>
        <taxon>Myxococcaceae</taxon>
        <taxon>Corallococcus</taxon>
    </lineage>
</organism>
<keyword evidence="4" id="KW-1185">Reference proteome</keyword>
<keyword evidence="2" id="KW-0732">Signal</keyword>
<comment type="caution">
    <text evidence="3">The sequence shown here is derived from an EMBL/GenBank/DDBJ whole genome shotgun (WGS) entry which is preliminary data.</text>
</comment>
<dbReference type="NCBIfam" id="NF047640">
    <property type="entry name" value="gliding_AgmC_N"/>
    <property type="match status" value="1"/>
</dbReference>
<gene>
    <name evidence="3" type="ORF">D7V88_31475</name>
</gene>
<dbReference type="Proteomes" id="UP000268094">
    <property type="component" value="Unassembled WGS sequence"/>
</dbReference>
<dbReference type="RefSeq" id="WP_120544315.1">
    <property type="nucleotide sequence ID" value="NZ_RAVZ01000291.1"/>
</dbReference>
<dbReference type="EMBL" id="RAVZ01000291">
    <property type="protein sequence ID" value="RKG77065.1"/>
    <property type="molecule type" value="Genomic_DNA"/>
</dbReference>
<evidence type="ECO:0008006" key="5">
    <source>
        <dbReference type="Google" id="ProtNLM"/>
    </source>
</evidence>
<sequence length="792" mass="76933">MRIILALIVGLLLAPVARAEPDSFGLGTGRDGALTIVSGRSVVTGVAAPLRVAVTAGRSEVSVSGLGVVAGDLVMIHQTGGLLPVPTPGDAKTVVLPITTGPSRFELARVESVDATTGVLKLTQPLRFSYPVLRTQVLRVGEFSDVIVEAGARLSVTPWDGRSGGILAMLVSGTVINEGRIDADGAGFLGGVYQAHAGIKGCTGLDLTAAQGGSARGEGVAGTASGSKSVTGRGNLANGGGGGNCISAGGGGGGHGGIGGNGGRSSVADGARVEGGLGGAPLSYSVLDRFVFGGGGGAGEGTGTDGTSGGRGGGVVFIRALAFEGKGSFSASGLSADVAGSDGAGGGGAGGSVLLRAQEVLNCGAVEAYGGAGGDSKVTEQPLGPGGGGAGGRVLLQSKATLCALNVSAGNAGQSGFPGAGSNGAGPAGGIDAGTPDGGASTGGPSVGTVQELALSFQVPTAPVITLPVAGQVSTTTRPRIEGKAGTDGPVVHILIDGREVGMVVPGADGVFSLAPFAPLVAGDHEVTAWAEAVGVASLASTPVRFTTPTVVLADGGVVDMAVLVVPANGDTTSPTPLFAGTTTNGISVGVVIDDGPDNIVPADLLGRFRFQVPQEEALSVGVHKVTVHAHNEAGEDGPHSDVVGFEVVVAGDGGTGTDAGTVDPAVPMMVVPAQDASVDPTPTFVGVALAGTSVRLELDGVVLATVTSDAEGVFRHEVGSAGALATGTHRIVAQVVTAEGEAGLRSPEVGFQVRGPTDLDVGCGCGAGPAGMLSVWALVGLTALARRRARR</sequence>
<proteinExistence type="predicted"/>